<keyword evidence="9" id="KW-1015">Disulfide bond</keyword>
<comment type="subcellular location">
    <subcellularLocation>
        <location evidence="1">Membrane</location>
        <topology evidence="1">Multi-pass membrane protein</topology>
    </subcellularLocation>
</comment>
<keyword evidence="11" id="KW-0676">Redox-active center</keyword>
<dbReference type="GO" id="GO:0016020">
    <property type="term" value="C:membrane"/>
    <property type="evidence" value="ECO:0007669"/>
    <property type="project" value="UniProtKB-SubCell"/>
</dbReference>
<protein>
    <submittedName>
        <fullName evidence="12">Disulfide bond formation protein B</fullName>
    </submittedName>
</protein>
<accession>A0A2A8BG50</accession>
<evidence type="ECO:0000313" key="12">
    <source>
        <dbReference type="EMBL" id="PEM46313.1"/>
    </source>
</evidence>
<evidence type="ECO:0000256" key="5">
    <source>
        <dbReference type="ARBA" id="ARBA00022982"/>
    </source>
</evidence>
<dbReference type="Proteomes" id="UP000220621">
    <property type="component" value="Unassembled WGS sequence"/>
</dbReference>
<dbReference type="GO" id="GO:0006457">
    <property type="term" value="P:protein folding"/>
    <property type="evidence" value="ECO:0007669"/>
    <property type="project" value="InterPro"/>
</dbReference>
<evidence type="ECO:0000256" key="6">
    <source>
        <dbReference type="ARBA" id="ARBA00022989"/>
    </source>
</evidence>
<keyword evidence="3" id="KW-0813">Transport</keyword>
<name>A0A2A8BG50_9BACI</name>
<keyword evidence="5" id="KW-0249">Electron transport</keyword>
<comment type="caution">
    <text evidence="12">The sequence shown here is derived from an EMBL/GenBank/DDBJ whole genome shotgun (WGS) entry which is preliminary data.</text>
</comment>
<dbReference type="AlphaFoldDB" id="A0A2A8BG50"/>
<evidence type="ECO:0000256" key="10">
    <source>
        <dbReference type="ARBA" id="ARBA00023186"/>
    </source>
</evidence>
<dbReference type="PANTHER" id="PTHR43469:SF1">
    <property type="entry name" value="SPBETA PROPHAGE-DERIVED DISULFIDE BOND FORMATION PROTEIN B"/>
    <property type="match status" value="1"/>
</dbReference>
<keyword evidence="6" id="KW-1133">Transmembrane helix</keyword>
<keyword evidence="8" id="KW-0472">Membrane</keyword>
<proteinExistence type="inferred from homology"/>
<dbReference type="SUPFAM" id="SSF158442">
    <property type="entry name" value="DsbB-like"/>
    <property type="match status" value="1"/>
</dbReference>
<dbReference type="PIRSF" id="PIRSF036659">
    <property type="entry name" value="BdbC"/>
    <property type="match status" value="1"/>
</dbReference>
<dbReference type="PANTHER" id="PTHR43469">
    <property type="entry name" value="DISULFIDE FORMATION PROTEIN-RELATED"/>
    <property type="match status" value="1"/>
</dbReference>
<comment type="similarity">
    <text evidence="2">Belongs to the DsbB family. BdbC subfamily.</text>
</comment>
<evidence type="ECO:0000256" key="3">
    <source>
        <dbReference type="ARBA" id="ARBA00022448"/>
    </source>
</evidence>
<evidence type="ECO:0000256" key="4">
    <source>
        <dbReference type="ARBA" id="ARBA00022692"/>
    </source>
</evidence>
<reference evidence="12 13" key="1">
    <citation type="submission" date="2017-09" db="EMBL/GenBank/DDBJ databases">
        <title>Large-scale bioinformatics analysis of Bacillus genomes uncovers conserved roles of natural products in bacterial physiology.</title>
        <authorList>
            <consortium name="Agbiome Team Llc"/>
            <person name="Bleich R.M."/>
            <person name="Grubbs K.J."/>
            <person name="Santa Maria K.C."/>
            <person name="Allen S.E."/>
            <person name="Farag S."/>
            <person name="Shank E.A."/>
            <person name="Bowers A."/>
        </authorList>
    </citation>
    <scope>NUCLEOTIDE SEQUENCE [LARGE SCALE GENOMIC DNA]</scope>
    <source>
        <strain evidence="12 13">AFS010764</strain>
    </source>
</reference>
<evidence type="ECO:0000256" key="11">
    <source>
        <dbReference type="ARBA" id="ARBA00023284"/>
    </source>
</evidence>
<organism evidence="12 13">
    <name type="scientific">Bacillus wiedmannii</name>
    <dbReference type="NCBI Taxonomy" id="1890302"/>
    <lineage>
        <taxon>Bacteria</taxon>
        <taxon>Bacillati</taxon>
        <taxon>Bacillota</taxon>
        <taxon>Bacilli</taxon>
        <taxon>Bacillales</taxon>
        <taxon>Bacillaceae</taxon>
        <taxon>Bacillus</taxon>
        <taxon>Bacillus cereus group</taxon>
    </lineage>
</organism>
<evidence type="ECO:0000256" key="8">
    <source>
        <dbReference type="ARBA" id="ARBA00023136"/>
    </source>
</evidence>
<evidence type="ECO:0000256" key="7">
    <source>
        <dbReference type="ARBA" id="ARBA00023002"/>
    </source>
</evidence>
<evidence type="ECO:0000256" key="9">
    <source>
        <dbReference type="ARBA" id="ARBA00023157"/>
    </source>
</evidence>
<keyword evidence="7" id="KW-0560">Oxidoreductase</keyword>
<dbReference type="EMBL" id="NUDL01000113">
    <property type="protein sequence ID" value="PEM46313.1"/>
    <property type="molecule type" value="Genomic_DNA"/>
</dbReference>
<dbReference type="Pfam" id="PF02600">
    <property type="entry name" value="DsbB"/>
    <property type="match status" value="1"/>
</dbReference>
<dbReference type="InterPro" id="IPR023380">
    <property type="entry name" value="DsbB-like_sf"/>
</dbReference>
<dbReference type="InterPro" id="IPR003752">
    <property type="entry name" value="DiS_bond_form_DsbB/BdbC"/>
</dbReference>
<keyword evidence="4" id="KW-0812">Transmembrane</keyword>
<evidence type="ECO:0000256" key="1">
    <source>
        <dbReference type="ARBA" id="ARBA00004141"/>
    </source>
</evidence>
<evidence type="ECO:0000256" key="2">
    <source>
        <dbReference type="ARBA" id="ARBA00007602"/>
    </source>
</evidence>
<dbReference type="Gene3D" id="1.20.1550.10">
    <property type="entry name" value="DsbB-like"/>
    <property type="match status" value="1"/>
</dbReference>
<gene>
    <name evidence="12" type="ORF">CN611_27605</name>
</gene>
<dbReference type="InterPro" id="IPR012187">
    <property type="entry name" value="Disulphide_bond_form_BdbC"/>
</dbReference>
<evidence type="ECO:0000313" key="13">
    <source>
        <dbReference type="Proteomes" id="UP000220621"/>
    </source>
</evidence>
<keyword evidence="10" id="KW-0143">Chaperone</keyword>
<sequence length="139" mass="16262">MIIMKLIRYNSYMFFVTMVSFIGTVGSLFLSEIMNLVPCSLCWYQRICLYPIFIICIVSLIKRHSNTNEYIKYFSGIGLVISLYQYIIQMTQTKSAFCHLYEDCSAIDFVFLKFITIPFLAMLAFLLLFSISFLVKNQK</sequence>
<dbReference type="GO" id="GO:0015035">
    <property type="term" value="F:protein-disulfide reductase activity"/>
    <property type="evidence" value="ECO:0007669"/>
    <property type="project" value="InterPro"/>
</dbReference>